<dbReference type="CDD" id="cd00201">
    <property type="entry name" value="WW"/>
    <property type="match status" value="1"/>
</dbReference>
<dbReference type="PANTHER" id="PTHR12673:SF159">
    <property type="entry name" value="LD03170P"/>
    <property type="match status" value="1"/>
</dbReference>
<dbReference type="PROSITE" id="PS00741">
    <property type="entry name" value="DH_1"/>
    <property type="match status" value="1"/>
</dbReference>
<dbReference type="GO" id="GO:0035556">
    <property type="term" value="P:intracellular signal transduction"/>
    <property type="evidence" value="ECO:0007669"/>
    <property type="project" value="InterPro"/>
</dbReference>
<reference evidence="3 4" key="1">
    <citation type="submission" date="2016-05" db="EMBL/GenBank/DDBJ databases">
        <title>Nuclear genome of Blastocystis sp. subtype 1 NandII.</title>
        <authorList>
            <person name="Gentekaki E."/>
            <person name="Curtis B."/>
            <person name="Stairs C."/>
            <person name="Eme L."/>
            <person name="Herman E."/>
            <person name="Klimes V."/>
            <person name="Arias M.C."/>
            <person name="Elias M."/>
            <person name="Hilliou F."/>
            <person name="Klute M."/>
            <person name="Malik S.-B."/>
            <person name="Pightling A."/>
            <person name="Rachubinski R."/>
            <person name="Salas D."/>
            <person name="Schlacht A."/>
            <person name="Suga H."/>
            <person name="Archibald J."/>
            <person name="Ball S.G."/>
            <person name="Clark G."/>
            <person name="Dacks J."/>
            <person name="Van Der Giezen M."/>
            <person name="Tsaousis A."/>
            <person name="Roger A."/>
        </authorList>
    </citation>
    <scope>NUCLEOTIDE SEQUENCE [LARGE SCALE GENOMIC DNA]</scope>
    <source>
        <strain evidence="4">ATCC 50177 / NandII</strain>
    </source>
</reference>
<dbReference type="InterPro" id="IPR035899">
    <property type="entry name" value="DBL_dom_sf"/>
</dbReference>
<dbReference type="PANTHER" id="PTHR12673">
    <property type="entry name" value="FACIOGENITAL DYSPLASIA PROTEIN"/>
    <property type="match status" value="1"/>
</dbReference>
<dbReference type="OrthoDB" id="660555at2759"/>
<dbReference type="Pfam" id="PF00621">
    <property type="entry name" value="RhoGEF"/>
    <property type="match status" value="1"/>
</dbReference>
<dbReference type="Proteomes" id="UP000078348">
    <property type="component" value="Unassembled WGS sequence"/>
</dbReference>
<dbReference type="GO" id="GO:0005085">
    <property type="term" value="F:guanyl-nucleotide exchange factor activity"/>
    <property type="evidence" value="ECO:0007669"/>
    <property type="project" value="InterPro"/>
</dbReference>
<dbReference type="AlphaFoldDB" id="A0A196SET4"/>
<dbReference type="EMBL" id="LXWW01000137">
    <property type="protein sequence ID" value="OAO15513.1"/>
    <property type="molecule type" value="Genomic_DNA"/>
</dbReference>
<dbReference type="SMART" id="SM00325">
    <property type="entry name" value="RhoGEF"/>
    <property type="match status" value="1"/>
</dbReference>
<dbReference type="PROSITE" id="PS01159">
    <property type="entry name" value="WW_DOMAIN_1"/>
    <property type="match status" value="1"/>
</dbReference>
<dbReference type="Gene3D" id="1.20.900.10">
    <property type="entry name" value="Dbl homology (DH) domain"/>
    <property type="match status" value="1"/>
</dbReference>
<gene>
    <name evidence="3" type="ORF">AV274_2769</name>
</gene>
<dbReference type="InterPro" id="IPR001202">
    <property type="entry name" value="WW_dom"/>
</dbReference>
<dbReference type="SUPFAM" id="SSF48065">
    <property type="entry name" value="DBL homology domain (DH-domain)"/>
    <property type="match status" value="1"/>
</dbReference>
<dbReference type="Gene3D" id="2.20.70.10">
    <property type="match status" value="1"/>
</dbReference>
<protein>
    <submittedName>
        <fullName evidence="3">Calmodulin-binding protein</fullName>
    </submittedName>
</protein>
<feature type="domain" description="DH" evidence="1">
    <location>
        <begin position="4"/>
        <end position="176"/>
    </location>
</feature>
<sequence length="356" mass="41135">MKTKRWYANKEFYDTEMVYVRNLELICSVFVNPMKERNIISDNMEHIMFGNIKALLVVHKRFLQELTSNCYDIDGNDHFEDVSIGGIFKFYIPFLKLYTDYIRCQKNFNSVYARVMKDKRITAFLDQCLLDPRCNGMNLSSFLIMPIQRIPRYRLLLQEILKHTDPSKADHAALQKCSAIVCEDCGGTVAELERVMGQEDRDDPVEEWEKAGIDVNALLCASCFQYARYYAQPGLTLQEAIAQGNGKERGVFVSPQFPPVLEVPDEERKRLPAGWEVALTKEGRRFYFNAVLWLSSWCFPSASWRNDAPVGYAKYYDENGKAFLYDAKKGGIPTKLQRREFHGVCPCCGYDCRELV</sequence>
<evidence type="ECO:0000259" key="1">
    <source>
        <dbReference type="PROSITE" id="PS50010"/>
    </source>
</evidence>
<dbReference type="InterPro" id="IPR036020">
    <property type="entry name" value="WW_dom_sf"/>
</dbReference>
<dbReference type="CDD" id="cd00160">
    <property type="entry name" value="RhoGEF"/>
    <property type="match status" value="1"/>
</dbReference>
<proteinExistence type="predicted"/>
<comment type="caution">
    <text evidence="3">The sequence shown here is derived from an EMBL/GenBank/DDBJ whole genome shotgun (WGS) entry which is preliminary data.</text>
</comment>
<name>A0A196SET4_BLAHN</name>
<accession>A0A196SET4</accession>
<dbReference type="InterPro" id="IPR000219">
    <property type="entry name" value="DH_dom"/>
</dbReference>
<dbReference type="GO" id="GO:0005737">
    <property type="term" value="C:cytoplasm"/>
    <property type="evidence" value="ECO:0007669"/>
    <property type="project" value="TreeGrafter"/>
</dbReference>
<evidence type="ECO:0000313" key="4">
    <source>
        <dbReference type="Proteomes" id="UP000078348"/>
    </source>
</evidence>
<dbReference type="PROSITE" id="PS50020">
    <property type="entry name" value="WW_DOMAIN_2"/>
    <property type="match status" value="1"/>
</dbReference>
<organism evidence="3 4">
    <name type="scientific">Blastocystis sp. subtype 1 (strain ATCC 50177 / NandII)</name>
    <dbReference type="NCBI Taxonomy" id="478820"/>
    <lineage>
        <taxon>Eukaryota</taxon>
        <taxon>Sar</taxon>
        <taxon>Stramenopiles</taxon>
        <taxon>Bigyra</taxon>
        <taxon>Opalozoa</taxon>
        <taxon>Opalinata</taxon>
        <taxon>Blastocystidae</taxon>
        <taxon>Blastocystis</taxon>
    </lineage>
</organism>
<feature type="domain" description="WW" evidence="2">
    <location>
        <begin position="269"/>
        <end position="302"/>
    </location>
</feature>
<dbReference type="PROSITE" id="PS50010">
    <property type="entry name" value="DH_2"/>
    <property type="match status" value="1"/>
</dbReference>
<dbReference type="InterPro" id="IPR051092">
    <property type="entry name" value="FYVE_RhoGEF_PH"/>
</dbReference>
<dbReference type="InterPro" id="IPR001331">
    <property type="entry name" value="GDS_CDC24_CS"/>
</dbReference>
<evidence type="ECO:0000259" key="2">
    <source>
        <dbReference type="PROSITE" id="PS50020"/>
    </source>
</evidence>
<evidence type="ECO:0000313" key="3">
    <source>
        <dbReference type="EMBL" id="OAO15513.1"/>
    </source>
</evidence>
<dbReference type="STRING" id="478820.A0A196SET4"/>
<keyword evidence="4" id="KW-1185">Reference proteome</keyword>
<dbReference type="SUPFAM" id="SSF51045">
    <property type="entry name" value="WW domain"/>
    <property type="match status" value="1"/>
</dbReference>
<dbReference type="SMART" id="SM00456">
    <property type="entry name" value="WW"/>
    <property type="match status" value="1"/>
</dbReference>